<feature type="compositionally biased region" description="Polar residues" evidence="4">
    <location>
        <begin position="732"/>
        <end position="759"/>
    </location>
</feature>
<dbReference type="InterPro" id="IPR000198">
    <property type="entry name" value="RhoGAP_dom"/>
</dbReference>
<dbReference type="Pfam" id="PF16746">
    <property type="entry name" value="BAR_3"/>
    <property type="match status" value="1"/>
</dbReference>
<feature type="region of interest" description="Disordered" evidence="4">
    <location>
        <begin position="650"/>
        <end position="688"/>
    </location>
</feature>
<dbReference type="PROSITE" id="PS50002">
    <property type="entry name" value="SH3"/>
    <property type="match status" value="1"/>
</dbReference>
<dbReference type="InterPro" id="IPR036028">
    <property type="entry name" value="SH3-like_dom_sf"/>
</dbReference>
<dbReference type="SMART" id="SM00326">
    <property type="entry name" value="SH3"/>
    <property type="match status" value="1"/>
</dbReference>
<evidence type="ECO:0000256" key="3">
    <source>
        <dbReference type="PROSITE-ProRule" id="PRU00192"/>
    </source>
</evidence>
<dbReference type="Proteomes" id="UP000663877">
    <property type="component" value="Unassembled WGS sequence"/>
</dbReference>
<dbReference type="PANTHER" id="PTHR12552:SF1">
    <property type="entry name" value="RHO GTPASE-ACTIVATING PROTEIN GRAF"/>
    <property type="match status" value="1"/>
</dbReference>
<dbReference type="SUPFAM" id="SSF48350">
    <property type="entry name" value="GTPase activation domain, GAP"/>
    <property type="match status" value="1"/>
</dbReference>
<dbReference type="GO" id="GO:0007165">
    <property type="term" value="P:signal transduction"/>
    <property type="evidence" value="ECO:0007669"/>
    <property type="project" value="InterPro"/>
</dbReference>
<dbReference type="SUPFAM" id="SSF50729">
    <property type="entry name" value="PH domain-like"/>
    <property type="match status" value="1"/>
</dbReference>
<dbReference type="InterPro" id="IPR027267">
    <property type="entry name" value="AH/BAR_dom_sf"/>
</dbReference>
<dbReference type="AlphaFoldDB" id="A0A815I8T2"/>
<evidence type="ECO:0000313" key="10">
    <source>
        <dbReference type="Proteomes" id="UP000663832"/>
    </source>
</evidence>
<keyword evidence="1 3" id="KW-0728">SH3 domain</keyword>
<proteinExistence type="predicted"/>
<dbReference type="SUPFAM" id="SSF50044">
    <property type="entry name" value="SH3-domain"/>
    <property type="match status" value="1"/>
</dbReference>
<accession>A0A815I8T2</accession>
<evidence type="ECO:0000259" key="6">
    <source>
        <dbReference type="PROSITE" id="PS50238"/>
    </source>
</evidence>
<dbReference type="Proteomes" id="UP000663832">
    <property type="component" value="Unassembled WGS sequence"/>
</dbReference>
<dbReference type="Pfam" id="PF14604">
    <property type="entry name" value="SH3_9"/>
    <property type="match status" value="1"/>
</dbReference>
<dbReference type="Gene3D" id="2.30.29.30">
    <property type="entry name" value="Pleckstrin-homology domain (PH domain)/Phosphotyrosine-binding domain (PTB)"/>
    <property type="match status" value="1"/>
</dbReference>
<dbReference type="Pfam" id="PF00620">
    <property type="entry name" value="RhoGAP"/>
    <property type="match status" value="1"/>
</dbReference>
<feature type="compositionally biased region" description="Low complexity" evidence="4">
    <location>
        <begin position="719"/>
        <end position="731"/>
    </location>
</feature>
<dbReference type="InterPro" id="IPR011993">
    <property type="entry name" value="PH-like_dom_sf"/>
</dbReference>
<evidence type="ECO:0008006" key="11">
    <source>
        <dbReference type="Google" id="ProtNLM"/>
    </source>
</evidence>
<dbReference type="Gene3D" id="1.10.555.10">
    <property type="entry name" value="Rho GTPase activation protein"/>
    <property type="match status" value="1"/>
</dbReference>
<feature type="compositionally biased region" description="Low complexity" evidence="4">
    <location>
        <begin position="666"/>
        <end position="682"/>
    </location>
</feature>
<feature type="region of interest" description="Disordered" evidence="4">
    <location>
        <begin position="715"/>
        <end position="759"/>
    </location>
</feature>
<dbReference type="PANTHER" id="PTHR12552">
    <property type="entry name" value="OLIGOPHRENIN 1"/>
    <property type="match status" value="1"/>
</dbReference>
<dbReference type="SUPFAM" id="SSF103657">
    <property type="entry name" value="BAR/IMD domain-like"/>
    <property type="match status" value="1"/>
</dbReference>
<dbReference type="InterPro" id="IPR004148">
    <property type="entry name" value="BAR_dom"/>
</dbReference>
<dbReference type="Gene3D" id="2.30.30.40">
    <property type="entry name" value="SH3 Domains"/>
    <property type="match status" value="1"/>
</dbReference>
<evidence type="ECO:0000256" key="4">
    <source>
        <dbReference type="SAM" id="MobiDB-lite"/>
    </source>
</evidence>
<dbReference type="Gene3D" id="1.20.1270.60">
    <property type="entry name" value="Arfaptin homology (AH) domain/BAR domain"/>
    <property type="match status" value="1"/>
</dbReference>
<reference evidence="9" key="1">
    <citation type="submission" date="2021-02" db="EMBL/GenBank/DDBJ databases">
        <authorList>
            <person name="Nowell W R."/>
        </authorList>
    </citation>
    <scope>NUCLEOTIDE SEQUENCE</scope>
</reference>
<name>A0A815I8T2_9BILA</name>
<feature type="domain" description="Rho-GAP" evidence="6">
    <location>
        <begin position="388"/>
        <end position="579"/>
    </location>
</feature>
<protein>
    <recommendedName>
        <fullName evidence="11">Rho GTPase-activating protein 26</fullName>
    </recommendedName>
</protein>
<evidence type="ECO:0000313" key="7">
    <source>
        <dbReference type="EMBL" id="CAF0998565.1"/>
    </source>
</evidence>
<sequence length="822" mass="94201">MVLKLPALEFTEALTDSPEFREKLRQHEHELENTSNAIKTLIKKLNEVMVANKTLSKASRSVAETLKSFKFFVVGSKQTEEERDIESSLSYMGEVLHRIEEARDALNASSETYLKKLDEFRKTTIGKAKNKKKEFDKTTQRYCTMIENNAKIPTKRSDLFQEADANLQMQTKKFREETLEYVFLLQQVQERKKFDFVETLLALMLNFLSFYHAGQEIYKEFDYFIRFLHHRVLKCRENFDCFQREGEELKWKMLMRPEDHLLKNQEFDREGYLFLIERNKIIGTTTTTKHYCQYRKDIALLRMINFTQTSTKQLIPYDVYVRHCLVHPADEKVDKRFMFDLHGIEKGGSSDKMAAFTFQATTEDDFEAWVSICGGQINISKPQLSSKTELQNELDDSGIDFVKKCIQVIERRGLDEQGLYRIVGMQSKVNSLVAGHFDAHKTLAQRLATPVEEDMELKTICSALKLYLRTLTEPVFTFKLHNRFIEAAMIDDKADRIRTLHSLLKELPKENYELLYILMTHLHNVSQHKDKNLMTPVNLGVCFGPSLLRPEFETVSSIYDIKFRNAIVELIIEHYEKMFQPNLEQQDIDEMVGASENEQSAVVNLSASLSSLASITRRAPPPTSEMLETTADARRRGLYNPDYYITETNKHLFPPMAEDNTRKESSSSSSLESLSNISSTNTQSLHSSNPFSGISSHLRSISSLSFTKQFSLPESQTRLSNTSMNLSTSSNIEPTSPSPTGIKSIHTPQLPSPTSKPQTRAVTLYPCTADNDSELSFHSNEIVTDGESNKIRTSRESGWLIGTINGKTGLIPENYIHFTSGV</sequence>
<dbReference type="EMBL" id="CAJNOI010000071">
    <property type="protein sequence ID" value="CAF0998565.1"/>
    <property type="molecule type" value="Genomic_DNA"/>
</dbReference>
<dbReference type="InterPro" id="IPR001452">
    <property type="entry name" value="SH3_domain"/>
</dbReference>
<evidence type="ECO:0000256" key="2">
    <source>
        <dbReference type="ARBA" id="ARBA00022468"/>
    </source>
</evidence>
<dbReference type="GO" id="GO:0005737">
    <property type="term" value="C:cytoplasm"/>
    <property type="evidence" value="ECO:0007669"/>
    <property type="project" value="InterPro"/>
</dbReference>
<dbReference type="SMART" id="SM00324">
    <property type="entry name" value="RhoGAP"/>
    <property type="match status" value="1"/>
</dbReference>
<evidence type="ECO:0000256" key="1">
    <source>
        <dbReference type="ARBA" id="ARBA00022443"/>
    </source>
</evidence>
<comment type="caution">
    <text evidence="9">The sequence shown here is derived from an EMBL/GenBank/DDBJ whole genome shotgun (WGS) entry which is preliminary data.</text>
</comment>
<dbReference type="EMBL" id="CAJNOM010000331">
    <property type="protein sequence ID" value="CAF1365101.1"/>
    <property type="molecule type" value="Genomic_DNA"/>
</dbReference>
<dbReference type="GO" id="GO:0005096">
    <property type="term" value="F:GTPase activator activity"/>
    <property type="evidence" value="ECO:0007669"/>
    <property type="project" value="UniProtKB-KW"/>
</dbReference>
<evidence type="ECO:0000313" key="8">
    <source>
        <dbReference type="EMBL" id="CAF1111029.1"/>
    </source>
</evidence>
<evidence type="ECO:0000259" key="5">
    <source>
        <dbReference type="PROSITE" id="PS50002"/>
    </source>
</evidence>
<organism evidence="9 10">
    <name type="scientific">Adineta steineri</name>
    <dbReference type="NCBI Taxonomy" id="433720"/>
    <lineage>
        <taxon>Eukaryota</taxon>
        <taxon>Metazoa</taxon>
        <taxon>Spiralia</taxon>
        <taxon>Gnathifera</taxon>
        <taxon>Rotifera</taxon>
        <taxon>Eurotatoria</taxon>
        <taxon>Bdelloidea</taxon>
        <taxon>Adinetida</taxon>
        <taxon>Adinetidae</taxon>
        <taxon>Adineta</taxon>
    </lineage>
</organism>
<dbReference type="InterPro" id="IPR047234">
    <property type="entry name" value="GRAF_fam"/>
</dbReference>
<dbReference type="EMBL" id="CAJNOM010000132">
    <property type="protein sequence ID" value="CAF1111029.1"/>
    <property type="molecule type" value="Genomic_DNA"/>
</dbReference>
<dbReference type="InterPro" id="IPR008936">
    <property type="entry name" value="Rho_GTPase_activation_prot"/>
</dbReference>
<feature type="domain" description="SH3" evidence="5">
    <location>
        <begin position="756"/>
        <end position="821"/>
    </location>
</feature>
<dbReference type="PROSITE" id="PS50238">
    <property type="entry name" value="RHOGAP"/>
    <property type="match status" value="1"/>
</dbReference>
<gene>
    <name evidence="7" type="ORF">BJG266_LOCUS15799</name>
    <name evidence="8" type="ORF">QVE165_LOCUS20843</name>
    <name evidence="9" type="ORF">QVE165_LOCUS34777</name>
</gene>
<keyword evidence="2" id="KW-0343">GTPase activation</keyword>
<evidence type="ECO:0000313" key="9">
    <source>
        <dbReference type="EMBL" id="CAF1365101.1"/>
    </source>
</evidence>
<keyword evidence="10" id="KW-1185">Reference proteome</keyword>
<dbReference type="OrthoDB" id="3183924at2759"/>